<dbReference type="Proteomes" id="UP000270094">
    <property type="component" value="Unassembled WGS sequence"/>
</dbReference>
<evidence type="ECO:0000313" key="6">
    <source>
        <dbReference type="EMBL" id="VDM79281.1"/>
    </source>
</evidence>
<proteinExistence type="predicted"/>
<dbReference type="PANTHER" id="PTHR46594:SF4">
    <property type="entry name" value="P-TYPE CATION-TRANSPORTING ATPASE"/>
    <property type="match status" value="1"/>
</dbReference>
<sequence>MVLVVLKQYLKEQISRMIPAPPSHNSIAKTSVASQDQAKTTVVSIKGMTCHACVNNIQDTIGTRPGIRSCTVSLEAAEGVVVFDPSLWTAEKVAESIDDMGFEAKVKDIPKDITIADAKVPLHANSTQRKAVISIKGMVCHACVNNIQDTVSQRPGVHSVVVSLEKEEGVFTFDPSILTDDQIVEAVDDMGFEAKLVSAEDVSQTIEVKGSAAPAKDFLTIEVKGSAAPAKDFLVRFSKPDKVELSPKKSKIHPETAVENLEKCTLAVEGMTCASCVQYIERNIAKLKVLTNIGGLNSEADANRIESHAISKTGVESCHVSLATSIATVEFSPSAVGPRDLIALIEVYIFGGCYTHLHSRSAIWRTTFFVSLIFGIPVMLIMVVFHWILHTPMHPENQTPILSPALSLDNLLLLLLCTPVQVIGGRYFYVASWKALRHGTANMDVLIVLATTIAFTYSILVLIIAIVLRWPSSPMTFFDVPPMLIVFISLGRMLEHKAKGKTSEALSRLMSLQAKEATL</sequence>
<dbReference type="InterPro" id="IPR017969">
    <property type="entry name" value="Heavy-metal-associated_CS"/>
</dbReference>
<keyword evidence="4" id="KW-0812">Transmembrane</keyword>
<dbReference type="PRINTS" id="PR00942">
    <property type="entry name" value="CUATPASEI"/>
</dbReference>
<keyword evidence="2" id="KW-0187">Copper transport</keyword>
<protein>
    <recommendedName>
        <fullName evidence="5">HMA domain-containing protein</fullName>
    </recommendedName>
</protein>
<keyword evidence="2" id="KW-0813">Transport</keyword>
<dbReference type="PROSITE" id="PS50846">
    <property type="entry name" value="HMA_2"/>
    <property type="match status" value="3"/>
</dbReference>
<evidence type="ECO:0000259" key="5">
    <source>
        <dbReference type="PROSITE" id="PS50846"/>
    </source>
</evidence>
<dbReference type="PROSITE" id="PS01047">
    <property type="entry name" value="HMA_1"/>
    <property type="match status" value="2"/>
</dbReference>
<dbReference type="EMBL" id="UYYB01104565">
    <property type="protein sequence ID" value="VDM79281.1"/>
    <property type="molecule type" value="Genomic_DNA"/>
</dbReference>
<organism evidence="6 7">
    <name type="scientific">Strongylus vulgaris</name>
    <name type="common">Blood worm</name>
    <dbReference type="NCBI Taxonomy" id="40348"/>
    <lineage>
        <taxon>Eukaryota</taxon>
        <taxon>Metazoa</taxon>
        <taxon>Ecdysozoa</taxon>
        <taxon>Nematoda</taxon>
        <taxon>Chromadorea</taxon>
        <taxon>Rhabditida</taxon>
        <taxon>Rhabditina</taxon>
        <taxon>Rhabditomorpha</taxon>
        <taxon>Strongyloidea</taxon>
        <taxon>Strongylidae</taxon>
        <taxon>Strongylus</taxon>
    </lineage>
</organism>
<keyword evidence="2" id="KW-0406">Ion transport</keyword>
<dbReference type="InterPro" id="IPR006122">
    <property type="entry name" value="HMA_Cu_ion-bd"/>
</dbReference>
<keyword evidence="4" id="KW-0472">Membrane</keyword>
<evidence type="ECO:0000256" key="2">
    <source>
        <dbReference type="ARBA" id="ARBA00022796"/>
    </source>
</evidence>
<evidence type="ECO:0000256" key="4">
    <source>
        <dbReference type="SAM" id="Phobius"/>
    </source>
</evidence>
<dbReference type="GO" id="GO:0006825">
    <property type="term" value="P:copper ion transport"/>
    <property type="evidence" value="ECO:0007669"/>
    <property type="project" value="UniProtKB-KW"/>
</dbReference>
<dbReference type="Gene3D" id="3.30.70.100">
    <property type="match status" value="4"/>
</dbReference>
<keyword evidence="4" id="KW-1133">Transmembrane helix</keyword>
<dbReference type="AlphaFoldDB" id="A0A3P7J2A6"/>
<dbReference type="InterPro" id="IPR006121">
    <property type="entry name" value="HMA_dom"/>
</dbReference>
<feature type="transmembrane region" description="Helical" evidence="4">
    <location>
        <begin position="369"/>
        <end position="389"/>
    </location>
</feature>
<evidence type="ECO:0000256" key="1">
    <source>
        <dbReference type="ARBA" id="ARBA00022723"/>
    </source>
</evidence>
<name>A0A3P7J2A6_STRVU</name>
<keyword evidence="1" id="KW-0479">Metal-binding</keyword>
<dbReference type="InterPro" id="IPR036163">
    <property type="entry name" value="HMA_dom_sf"/>
</dbReference>
<dbReference type="OrthoDB" id="432719at2759"/>
<dbReference type="PANTHER" id="PTHR46594">
    <property type="entry name" value="P-TYPE CATION-TRANSPORTING ATPASE"/>
    <property type="match status" value="1"/>
</dbReference>
<feature type="transmembrane region" description="Helical" evidence="4">
    <location>
        <begin position="401"/>
        <end position="424"/>
    </location>
</feature>
<dbReference type="GO" id="GO:0005507">
    <property type="term" value="F:copper ion binding"/>
    <property type="evidence" value="ECO:0007669"/>
    <property type="project" value="InterPro"/>
</dbReference>
<feature type="domain" description="HMA" evidence="5">
    <location>
        <begin position="287"/>
        <end position="353"/>
    </location>
</feature>
<feature type="transmembrane region" description="Helical" evidence="4">
    <location>
        <begin position="474"/>
        <end position="494"/>
    </location>
</feature>
<keyword evidence="7" id="KW-1185">Reference proteome</keyword>
<dbReference type="Pfam" id="PF00403">
    <property type="entry name" value="HMA"/>
    <property type="match status" value="3"/>
</dbReference>
<gene>
    <name evidence="6" type="ORF">SVUK_LOCUS14279</name>
</gene>
<keyword evidence="3" id="KW-0186">Copper</keyword>
<evidence type="ECO:0000313" key="7">
    <source>
        <dbReference type="Proteomes" id="UP000270094"/>
    </source>
</evidence>
<reference evidence="6 7" key="1">
    <citation type="submission" date="2018-11" db="EMBL/GenBank/DDBJ databases">
        <authorList>
            <consortium name="Pathogen Informatics"/>
        </authorList>
    </citation>
    <scope>NUCLEOTIDE SEQUENCE [LARGE SCALE GENOMIC DNA]</scope>
</reference>
<feature type="transmembrane region" description="Helical" evidence="4">
    <location>
        <begin position="445"/>
        <end position="468"/>
    </location>
</feature>
<feature type="non-terminal residue" evidence="6">
    <location>
        <position position="519"/>
    </location>
</feature>
<dbReference type="FunFam" id="3.30.70.100:FF:000001">
    <property type="entry name" value="ATPase copper transporting beta"/>
    <property type="match status" value="2"/>
</dbReference>
<dbReference type="CDD" id="cd00371">
    <property type="entry name" value="HMA"/>
    <property type="match status" value="3"/>
</dbReference>
<accession>A0A3P7J2A6</accession>
<evidence type="ECO:0000256" key="3">
    <source>
        <dbReference type="ARBA" id="ARBA00023008"/>
    </source>
</evidence>
<feature type="domain" description="HMA" evidence="5">
    <location>
        <begin position="129"/>
        <end position="195"/>
    </location>
</feature>
<dbReference type="SUPFAM" id="SSF55008">
    <property type="entry name" value="HMA, heavy metal-associated domain"/>
    <property type="match status" value="4"/>
</dbReference>
<feature type="domain" description="HMA" evidence="5">
    <location>
        <begin position="39"/>
        <end position="105"/>
    </location>
</feature>
<dbReference type="NCBIfam" id="TIGR00003">
    <property type="entry name" value="copper ion binding protein"/>
    <property type="match status" value="2"/>
</dbReference>